<reference evidence="1 2" key="1">
    <citation type="journal article" date="2022" name="G3 (Bethesda)">
        <title>Evaluating Illumina-, Nanopore-, and PacBio-based genome assembly strategies with the bald notothen, Trematomus borchgrevinki.</title>
        <authorList>
            <person name="Rayamajhi N."/>
            <person name="Cheng C.C."/>
            <person name="Catchen J.M."/>
        </authorList>
    </citation>
    <scope>NUCLEOTIDE SEQUENCE [LARGE SCALE GENOMIC DNA]</scope>
    <source>
        <strain evidence="1">AGRC-2024</strain>
    </source>
</reference>
<evidence type="ECO:0000313" key="1">
    <source>
        <dbReference type="EMBL" id="KAL3061517.1"/>
    </source>
</evidence>
<dbReference type="EMBL" id="JBIYXZ010002072">
    <property type="protein sequence ID" value="KAL3061517.1"/>
    <property type="molecule type" value="Genomic_DNA"/>
</dbReference>
<name>A0ABD2H614_PAGBO</name>
<accession>A0ABD2H614</accession>
<proteinExistence type="predicted"/>
<reference evidence="1 2" key="2">
    <citation type="journal article" date="2024" name="G3 (Bethesda)">
        <title>The genome of the cryopelagic Antarctic bald notothen, Trematomus borchgrevinki.</title>
        <authorList>
            <person name="Rayamajhi N."/>
            <person name="Rivera-Colon A.G."/>
            <person name="Minhas B.F."/>
            <person name="Cheng C.C."/>
            <person name="Catchen J.M."/>
        </authorList>
    </citation>
    <scope>NUCLEOTIDE SEQUENCE [LARGE SCALE GENOMIC DNA]</scope>
    <source>
        <strain evidence="1">AGRC-2024</strain>
    </source>
</reference>
<dbReference type="Pfam" id="PF23562">
    <property type="entry name" value="AMP-binding_C_3"/>
    <property type="match status" value="1"/>
</dbReference>
<keyword evidence="2" id="KW-1185">Reference proteome</keyword>
<comment type="caution">
    <text evidence="1">The sequence shown here is derived from an EMBL/GenBank/DDBJ whole genome shotgun (WGS) entry which is preliminary data.</text>
</comment>
<dbReference type="AlphaFoldDB" id="A0ABD2H614"/>
<organism evidence="1 2">
    <name type="scientific">Pagothenia borchgrevinki</name>
    <name type="common">Bald rockcod</name>
    <name type="synonym">Trematomus borchgrevinki</name>
    <dbReference type="NCBI Taxonomy" id="8213"/>
    <lineage>
        <taxon>Eukaryota</taxon>
        <taxon>Metazoa</taxon>
        <taxon>Chordata</taxon>
        <taxon>Craniata</taxon>
        <taxon>Vertebrata</taxon>
        <taxon>Euteleostomi</taxon>
        <taxon>Actinopterygii</taxon>
        <taxon>Neopterygii</taxon>
        <taxon>Teleostei</taxon>
        <taxon>Neoteleostei</taxon>
        <taxon>Acanthomorphata</taxon>
        <taxon>Eupercaria</taxon>
        <taxon>Perciformes</taxon>
        <taxon>Notothenioidei</taxon>
        <taxon>Nototheniidae</taxon>
        <taxon>Pagothenia</taxon>
    </lineage>
</organism>
<protein>
    <submittedName>
        <fullName evidence="1">Uncharacterized protein</fullName>
    </submittedName>
</protein>
<gene>
    <name evidence="1" type="ORF">OYC64_009645</name>
</gene>
<evidence type="ECO:0000313" key="2">
    <source>
        <dbReference type="Proteomes" id="UP001619887"/>
    </source>
</evidence>
<sequence length="124" mass="13977">MLIGDKRKFLTMLLTLKCCSDTETMEPTEELSGEAVQLCRQLGSQATTVSDIIEGKDKEVYRTIQEAINRVNSTATSNAQCIQKWAILRKDFSVSGGELGPTMKLRRPVVLKMYQKVIESLYQE</sequence>
<dbReference type="Proteomes" id="UP001619887">
    <property type="component" value="Unassembled WGS sequence"/>
</dbReference>